<feature type="compositionally biased region" description="Polar residues" evidence="2">
    <location>
        <begin position="51"/>
        <end position="69"/>
    </location>
</feature>
<evidence type="ECO:0000259" key="3">
    <source>
        <dbReference type="PROSITE" id="PS50103"/>
    </source>
</evidence>
<feature type="region of interest" description="Disordered" evidence="2">
    <location>
        <begin position="1"/>
        <end position="423"/>
    </location>
</feature>
<organism evidence="4 5">
    <name type="scientific">Fomitopsis schrenkii</name>
    <name type="common">Brown rot fungus</name>
    <dbReference type="NCBI Taxonomy" id="2126942"/>
    <lineage>
        <taxon>Eukaryota</taxon>
        <taxon>Fungi</taxon>
        <taxon>Dikarya</taxon>
        <taxon>Basidiomycota</taxon>
        <taxon>Agaricomycotina</taxon>
        <taxon>Agaricomycetes</taxon>
        <taxon>Polyporales</taxon>
        <taxon>Fomitopsis</taxon>
    </lineage>
</organism>
<keyword evidence="1" id="KW-0862">Zinc</keyword>
<feature type="compositionally biased region" description="Basic and acidic residues" evidence="2">
    <location>
        <begin position="339"/>
        <end position="348"/>
    </location>
</feature>
<feature type="compositionally biased region" description="Acidic residues" evidence="2">
    <location>
        <begin position="222"/>
        <end position="234"/>
    </location>
</feature>
<feature type="compositionally biased region" description="Low complexity" evidence="2">
    <location>
        <begin position="91"/>
        <end position="107"/>
    </location>
</feature>
<dbReference type="PROSITE" id="PS50103">
    <property type="entry name" value="ZF_C3H1"/>
    <property type="match status" value="2"/>
</dbReference>
<dbReference type="InParanoid" id="S8FHT8"/>
<reference evidence="4 5" key="1">
    <citation type="journal article" date="2012" name="Science">
        <title>The Paleozoic origin of enzymatic lignin decomposition reconstructed from 31 fungal genomes.</title>
        <authorList>
            <person name="Floudas D."/>
            <person name="Binder M."/>
            <person name="Riley R."/>
            <person name="Barry K."/>
            <person name="Blanchette R.A."/>
            <person name="Henrissat B."/>
            <person name="Martinez A.T."/>
            <person name="Otillar R."/>
            <person name="Spatafora J.W."/>
            <person name="Yadav J.S."/>
            <person name="Aerts A."/>
            <person name="Benoit I."/>
            <person name="Boyd A."/>
            <person name="Carlson A."/>
            <person name="Copeland A."/>
            <person name="Coutinho P.M."/>
            <person name="de Vries R.P."/>
            <person name="Ferreira P."/>
            <person name="Findley K."/>
            <person name="Foster B."/>
            <person name="Gaskell J."/>
            <person name="Glotzer D."/>
            <person name="Gorecki P."/>
            <person name="Heitman J."/>
            <person name="Hesse C."/>
            <person name="Hori C."/>
            <person name="Igarashi K."/>
            <person name="Jurgens J.A."/>
            <person name="Kallen N."/>
            <person name="Kersten P."/>
            <person name="Kohler A."/>
            <person name="Kuees U."/>
            <person name="Kumar T.K.A."/>
            <person name="Kuo A."/>
            <person name="LaButti K."/>
            <person name="Larrondo L.F."/>
            <person name="Lindquist E."/>
            <person name="Ling A."/>
            <person name="Lombard V."/>
            <person name="Lucas S."/>
            <person name="Lundell T."/>
            <person name="Martin R."/>
            <person name="McLaughlin D.J."/>
            <person name="Morgenstern I."/>
            <person name="Morin E."/>
            <person name="Murat C."/>
            <person name="Nagy L.G."/>
            <person name="Nolan M."/>
            <person name="Ohm R.A."/>
            <person name="Patyshakuliyeva A."/>
            <person name="Rokas A."/>
            <person name="Ruiz-Duenas F.J."/>
            <person name="Sabat G."/>
            <person name="Salamov A."/>
            <person name="Samejima M."/>
            <person name="Schmutz J."/>
            <person name="Slot J.C."/>
            <person name="St John F."/>
            <person name="Stenlid J."/>
            <person name="Sun H."/>
            <person name="Sun S."/>
            <person name="Syed K."/>
            <person name="Tsang A."/>
            <person name="Wiebenga A."/>
            <person name="Young D."/>
            <person name="Pisabarro A."/>
            <person name="Eastwood D.C."/>
            <person name="Martin F."/>
            <person name="Cullen D."/>
            <person name="Grigoriev I.V."/>
            <person name="Hibbett D.S."/>
        </authorList>
    </citation>
    <scope>NUCLEOTIDE SEQUENCE</scope>
    <source>
        <strain evidence="5">FP-58527</strain>
    </source>
</reference>
<feature type="compositionally biased region" description="Low complexity" evidence="2">
    <location>
        <begin position="377"/>
        <end position="388"/>
    </location>
</feature>
<dbReference type="InterPro" id="IPR000571">
    <property type="entry name" value="Znf_CCCH"/>
</dbReference>
<feature type="domain" description="C3H1-type" evidence="3">
    <location>
        <begin position="183"/>
        <end position="209"/>
    </location>
</feature>
<feature type="compositionally biased region" description="Basic residues" evidence="2">
    <location>
        <begin position="176"/>
        <end position="186"/>
    </location>
</feature>
<keyword evidence="5" id="KW-1185">Reference proteome</keyword>
<name>S8FHT8_FOMSC</name>
<dbReference type="HOGENOM" id="CLU_649834_0_0_1"/>
<sequence length="423" mass="44818">MATRTKTTTTKSRGATASKRSTEVATAKAGDRTCAPGRTVGEAKHEKESPQRTPRATSVANPTAGQTLSEPKRAQPPAKPSSNPSKPAPSAPTVAKAPSPAVSSASPLVVDKSKDADATGRYKQEKCLDRHISSKYPSSEAAKQVSPSVNAGHTDPPLSHATSSSKPSKLNLPNHARNKEKGRRSKPTCWAFTRGQCHNENCPKRHPRKWDPQLAKEPCRDDSDDDSDAEEEEPAASVKEVPKVSHSSQSKVATLAAASHVPGAVEKPSAMPTQPATASVPSEATAPSAAKPIGTSDASRPAEIIKMTTTSQADNQVDRRPICRNYSKGYCRNRRCPRRHIDTSETREAAAQSEQHRHQSPAVDTVDSVAIRPPPSEHSSNSKSTAESSKADIAALRSPAVPSPPSSHILPKSAATPMSEANV</sequence>
<keyword evidence="1" id="KW-0863">Zinc-finger</keyword>
<dbReference type="GO" id="GO:0008270">
    <property type="term" value="F:zinc ion binding"/>
    <property type="evidence" value="ECO:0007669"/>
    <property type="project" value="UniProtKB-KW"/>
</dbReference>
<dbReference type="AlphaFoldDB" id="S8FHT8"/>
<feature type="compositionally biased region" description="Polar residues" evidence="2">
    <location>
        <begin position="271"/>
        <end position="282"/>
    </location>
</feature>
<gene>
    <name evidence="4" type="ORF">FOMPIDRAFT_1024810</name>
</gene>
<dbReference type="SMART" id="SM00356">
    <property type="entry name" value="ZnF_C3H1"/>
    <property type="match status" value="2"/>
</dbReference>
<dbReference type="OrthoDB" id="10661683at2759"/>
<feature type="compositionally biased region" description="Low complexity" evidence="2">
    <location>
        <begin position="1"/>
        <end position="19"/>
    </location>
</feature>
<evidence type="ECO:0000256" key="1">
    <source>
        <dbReference type="PROSITE-ProRule" id="PRU00723"/>
    </source>
</evidence>
<evidence type="ECO:0000313" key="5">
    <source>
        <dbReference type="Proteomes" id="UP000015241"/>
    </source>
</evidence>
<feature type="zinc finger region" description="C3H1-type" evidence="1">
    <location>
        <begin position="183"/>
        <end position="209"/>
    </location>
</feature>
<keyword evidence="1" id="KW-0479">Metal-binding</keyword>
<proteinExistence type="predicted"/>
<feature type="compositionally biased region" description="Basic and acidic residues" evidence="2">
    <location>
        <begin position="41"/>
        <end position="50"/>
    </location>
</feature>
<accession>S8FHT8</accession>
<feature type="non-terminal residue" evidence="4">
    <location>
        <position position="423"/>
    </location>
</feature>
<feature type="zinc finger region" description="C3H1-type" evidence="1">
    <location>
        <begin position="318"/>
        <end position="343"/>
    </location>
</feature>
<dbReference type="EMBL" id="KE504170">
    <property type="protein sequence ID" value="EPS97969.1"/>
    <property type="molecule type" value="Genomic_DNA"/>
</dbReference>
<feature type="compositionally biased region" description="Basic and acidic residues" evidence="2">
    <location>
        <begin position="111"/>
        <end position="132"/>
    </location>
</feature>
<feature type="domain" description="C3H1-type" evidence="3">
    <location>
        <begin position="318"/>
        <end position="343"/>
    </location>
</feature>
<dbReference type="Proteomes" id="UP000015241">
    <property type="component" value="Unassembled WGS sequence"/>
</dbReference>
<evidence type="ECO:0000313" key="4">
    <source>
        <dbReference type="EMBL" id="EPS97969.1"/>
    </source>
</evidence>
<evidence type="ECO:0000256" key="2">
    <source>
        <dbReference type="SAM" id="MobiDB-lite"/>
    </source>
</evidence>
<protein>
    <recommendedName>
        <fullName evidence="3">C3H1-type domain-containing protein</fullName>
    </recommendedName>
</protein>